<name>A0A5C0SK19_CRATE</name>
<dbReference type="Proteomes" id="UP000324646">
    <property type="component" value="Chromosome"/>
</dbReference>
<dbReference type="NCBIfam" id="TIGR02855">
    <property type="entry name" value="spore_yabG"/>
    <property type="match status" value="1"/>
</dbReference>
<protein>
    <submittedName>
        <fullName evidence="1">Sporulation peptidase YabG</fullName>
    </submittedName>
</protein>
<dbReference type="KEGG" id="crs:FQB35_13980"/>
<dbReference type="Pfam" id="PF05582">
    <property type="entry name" value="Peptidase_U57"/>
    <property type="match status" value="1"/>
</dbReference>
<dbReference type="EMBL" id="CP042243">
    <property type="protein sequence ID" value="QEK13289.1"/>
    <property type="molecule type" value="Genomic_DNA"/>
</dbReference>
<reference evidence="1 2" key="1">
    <citation type="submission" date="2019-07" db="EMBL/GenBank/DDBJ databases">
        <title>Complete genome of Crassaminicella thermophila SY095.</title>
        <authorList>
            <person name="Li X."/>
        </authorList>
    </citation>
    <scope>NUCLEOTIDE SEQUENCE [LARGE SCALE GENOMIC DNA]</scope>
    <source>
        <strain evidence="1 2">SY095</strain>
    </source>
</reference>
<dbReference type="AlphaFoldDB" id="A0A5C0SK19"/>
<organism evidence="1 2">
    <name type="scientific">Crassaminicella thermophila</name>
    <dbReference type="NCBI Taxonomy" id="2599308"/>
    <lineage>
        <taxon>Bacteria</taxon>
        <taxon>Bacillati</taxon>
        <taxon>Bacillota</taxon>
        <taxon>Clostridia</taxon>
        <taxon>Eubacteriales</taxon>
        <taxon>Clostridiaceae</taxon>
        <taxon>Crassaminicella</taxon>
    </lineage>
</organism>
<gene>
    <name evidence="1" type="primary">yabG</name>
    <name evidence="1" type="ORF">FQB35_13980</name>
</gene>
<dbReference type="InterPro" id="IPR008764">
    <property type="entry name" value="Peptidase_U57"/>
</dbReference>
<dbReference type="OrthoDB" id="9785306at2"/>
<keyword evidence="2" id="KW-1185">Reference proteome</keyword>
<accession>A0A5C0SK19</accession>
<dbReference type="RefSeq" id="WP_148810461.1">
    <property type="nucleotide sequence ID" value="NZ_CP042243.1"/>
</dbReference>
<proteinExistence type="predicted"/>
<evidence type="ECO:0000313" key="1">
    <source>
        <dbReference type="EMBL" id="QEK13289.1"/>
    </source>
</evidence>
<evidence type="ECO:0000313" key="2">
    <source>
        <dbReference type="Proteomes" id="UP000324646"/>
    </source>
</evidence>
<sequence>MINVRVGDLVARRSYGFDVLFKVIDITRNFKKQKVALLKGVDLRIIADSPVMDLYRIPVNKIDDFHRSFDKKINNIIKKIMKERKENNIKQMQLKKALKGGTPFGRSGRVLHLDGDGEYLDECLKVYKQLDIHVVGKQIAESEQPKAMLELLKAYMPDILVITGHDGLLKGYEDFTKISHYRNSQYFIESVKQARKYEPSMDDLVIFAGGCQSHYEEILNAGANFASSPYRVLME</sequence>